<sequence length="317" mass="35822">MNFKKLLFTLVKFSFTGGIIYYMAESGRLDFQRLTYLWQSPAVLFEMLAILVMLILPLSAIRWWVLLRGISVHVPLMRTGILTWIGNFFNSTLPGAVSGDVVKGYYIVNGEQEHSKSKIVVSLLIDRFTGLFGLIIISFGAILLQYDWVLEHPKLYPLVGMILVLFCGTLFFYAIVFIPFKEDRDPIVRLLKKLPFSQALLKLYRNFKGYQKKWKSLLGCLVLAIITHGLFAYLFILVSQLLGVQDLDLILQLIVMPLGMISIAIPIQFKSCSTAIVNPNMIGGISPVSSATGFRSLFCQPYATRCICRAYSFLVAF</sequence>
<evidence type="ECO:0000256" key="1">
    <source>
        <dbReference type="ARBA" id="ARBA00004651"/>
    </source>
</evidence>
<dbReference type="EMBL" id="NVSR01000056">
    <property type="protein sequence ID" value="PCI27531.1"/>
    <property type="molecule type" value="Genomic_DNA"/>
</dbReference>
<dbReference type="Proteomes" id="UP000218113">
    <property type="component" value="Unassembled WGS sequence"/>
</dbReference>
<evidence type="ECO:0000313" key="7">
    <source>
        <dbReference type="EMBL" id="PCI27531.1"/>
    </source>
</evidence>
<feature type="transmembrane region" description="Helical" evidence="6">
    <location>
        <begin position="124"/>
        <end position="146"/>
    </location>
</feature>
<gene>
    <name evidence="7" type="ORF">COB67_08290</name>
</gene>
<keyword evidence="4 6" id="KW-1133">Transmembrane helix</keyword>
<keyword evidence="5 6" id="KW-0472">Membrane</keyword>
<comment type="caution">
    <text evidence="7">The sequence shown here is derived from an EMBL/GenBank/DDBJ whole genome shotgun (WGS) entry which is preliminary data.</text>
</comment>
<organism evidence="7 8">
    <name type="scientific">SAR324 cluster bacterium</name>
    <dbReference type="NCBI Taxonomy" id="2024889"/>
    <lineage>
        <taxon>Bacteria</taxon>
        <taxon>Deltaproteobacteria</taxon>
        <taxon>SAR324 cluster</taxon>
    </lineage>
</organism>
<dbReference type="AlphaFoldDB" id="A0A2A4T2H9"/>
<feature type="transmembrane region" description="Helical" evidence="6">
    <location>
        <begin position="249"/>
        <end position="269"/>
    </location>
</feature>
<dbReference type="GO" id="GO:0005886">
    <property type="term" value="C:plasma membrane"/>
    <property type="evidence" value="ECO:0007669"/>
    <property type="project" value="UniProtKB-SubCell"/>
</dbReference>
<evidence type="ECO:0000256" key="3">
    <source>
        <dbReference type="ARBA" id="ARBA00022692"/>
    </source>
</evidence>
<comment type="subcellular location">
    <subcellularLocation>
        <location evidence="1">Cell membrane</location>
        <topology evidence="1">Multi-pass membrane protein</topology>
    </subcellularLocation>
</comment>
<evidence type="ECO:0000256" key="5">
    <source>
        <dbReference type="ARBA" id="ARBA00023136"/>
    </source>
</evidence>
<protein>
    <submittedName>
        <fullName evidence="7">Uncharacterized protein</fullName>
    </submittedName>
</protein>
<keyword evidence="2" id="KW-1003">Cell membrane</keyword>
<feature type="transmembrane region" description="Helical" evidence="6">
    <location>
        <begin position="158"/>
        <end position="180"/>
    </location>
</feature>
<accession>A0A2A4T2H9</accession>
<feature type="transmembrane region" description="Helical" evidence="6">
    <location>
        <begin position="217"/>
        <end position="237"/>
    </location>
</feature>
<dbReference type="PANTHER" id="PTHR40277:SF1">
    <property type="entry name" value="BLL5419 PROTEIN"/>
    <property type="match status" value="1"/>
</dbReference>
<reference evidence="8" key="1">
    <citation type="submission" date="2017-08" db="EMBL/GenBank/DDBJ databases">
        <title>A dynamic microbial community with high functional redundancy inhabits the cold, oxic subseafloor aquifer.</title>
        <authorList>
            <person name="Tully B.J."/>
            <person name="Wheat C.G."/>
            <person name="Glazer B.T."/>
            <person name="Huber J.A."/>
        </authorList>
    </citation>
    <scope>NUCLEOTIDE SEQUENCE [LARGE SCALE GENOMIC DNA]</scope>
</reference>
<evidence type="ECO:0000256" key="4">
    <source>
        <dbReference type="ARBA" id="ARBA00022989"/>
    </source>
</evidence>
<feature type="transmembrane region" description="Helical" evidence="6">
    <location>
        <begin position="7"/>
        <end position="24"/>
    </location>
</feature>
<evidence type="ECO:0000256" key="2">
    <source>
        <dbReference type="ARBA" id="ARBA00022475"/>
    </source>
</evidence>
<name>A0A2A4T2H9_9DELT</name>
<dbReference type="Pfam" id="PF03706">
    <property type="entry name" value="LPG_synthase_TM"/>
    <property type="match status" value="1"/>
</dbReference>
<feature type="transmembrane region" description="Helical" evidence="6">
    <location>
        <begin position="44"/>
        <end position="67"/>
    </location>
</feature>
<evidence type="ECO:0000313" key="8">
    <source>
        <dbReference type="Proteomes" id="UP000218113"/>
    </source>
</evidence>
<keyword evidence="3 6" id="KW-0812">Transmembrane</keyword>
<evidence type="ECO:0000256" key="6">
    <source>
        <dbReference type="SAM" id="Phobius"/>
    </source>
</evidence>
<proteinExistence type="predicted"/>
<dbReference type="InterPro" id="IPR022791">
    <property type="entry name" value="L-PG_synthase/AglD"/>
</dbReference>
<dbReference type="PANTHER" id="PTHR40277">
    <property type="entry name" value="BLL5419 PROTEIN"/>
    <property type="match status" value="1"/>
</dbReference>